<dbReference type="AlphaFoldDB" id="R9PEA5"/>
<dbReference type="GeneID" id="24112453"/>
<feature type="domain" description="AB hydrolase-1" evidence="3">
    <location>
        <begin position="142"/>
        <end position="403"/>
    </location>
</feature>
<organism evidence="4 5">
    <name type="scientific">Pseudozyma hubeiensis (strain SY62)</name>
    <name type="common">Yeast</name>
    <dbReference type="NCBI Taxonomy" id="1305764"/>
    <lineage>
        <taxon>Eukaryota</taxon>
        <taxon>Fungi</taxon>
        <taxon>Dikarya</taxon>
        <taxon>Basidiomycota</taxon>
        <taxon>Ustilaginomycotina</taxon>
        <taxon>Ustilaginomycetes</taxon>
        <taxon>Ustilaginales</taxon>
        <taxon>Ustilaginaceae</taxon>
        <taxon>Pseudozyma</taxon>
    </lineage>
</organism>
<accession>R9PEA5</accession>
<evidence type="ECO:0000313" key="5">
    <source>
        <dbReference type="Proteomes" id="UP000014071"/>
    </source>
</evidence>
<dbReference type="InterPro" id="IPR029058">
    <property type="entry name" value="AB_hydrolase_fold"/>
</dbReference>
<dbReference type="eggNOG" id="ENOG502RXAR">
    <property type="taxonomic scope" value="Eukaryota"/>
</dbReference>
<dbReference type="HOGENOM" id="CLU_034763_2_0_1"/>
<feature type="region of interest" description="Disordered" evidence="1">
    <location>
        <begin position="28"/>
        <end position="47"/>
    </location>
</feature>
<dbReference type="STRING" id="1305764.R9PEA5"/>
<dbReference type="Gene3D" id="3.40.50.1820">
    <property type="entry name" value="alpha/beta hydrolase"/>
    <property type="match status" value="1"/>
</dbReference>
<proteinExistence type="predicted"/>
<evidence type="ECO:0000256" key="2">
    <source>
        <dbReference type="SAM" id="SignalP"/>
    </source>
</evidence>
<keyword evidence="5" id="KW-1185">Reference proteome</keyword>
<feature type="chain" id="PRO_5004487959" description="AB hydrolase-1 domain-containing protein" evidence="2">
    <location>
        <begin position="20"/>
        <end position="419"/>
    </location>
</feature>
<dbReference type="SUPFAM" id="SSF53474">
    <property type="entry name" value="alpha/beta-Hydrolases"/>
    <property type="match status" value="1"/>
</dbReference>
<evidence type="ECO:0000313" key="4">
    <source>
        <dbReference type="EMBL" id="GAC99587.1"/>
    </source>
</evidence>
<evidence type="ECO:0000256" key="1">
    <source>
        <dbReference type="SAM" id="MobiDB-lite"/>
    </source>
</evidence>
<feature type="compositionally biased region" description="Low complexity" evidence="1">
    <location>
        <begin position="29"/>
        <end position="47"/>
    </location>
</feature>
<sequence>MLILQSLLTLLPLLSVVYAASIRLDARQNGNSSSSSSNNNGTSSNSTAAGPYGLSNARCENVKLSVPVNLTLANFTNVDNNYSNQSYITRQVIDFTEAQANWTAAHGPSMNTTFNLNRTFSINGYYCTPIRGAKNDSALWNLVHGIGFDSSYWDYTLSKEYSVVRHAASYGYSTFRYDRLGTGGSETPSTGGFDVVRAQTEVAIYQGVLQQLRNSTKVGGKKHNKIVGIGHSYGSIQTQAVSMMTPQLLDAVVLTGYTTNSTNLPGYLHAASYSIANKIFPDRLANKSDIWLVTGSNASDINGFFYPPYYSEASFDLARSTEQAVTLGSLFTVGAVGGMSNFTGPVQVVNGAKDFIFCSSNCWGGPNGTDIPSGVKMLYPNAKNFTSYIAENTGHGITAHYSQPMVAEEIAQWIAAQGL</sequence>
<dbReference type="RefSeq" id="XP_012193174.1">
    <property type="nucleotide sequence ID" value="XM_012337784.1"/>
</dbReference>
<feature type="signal peptide" evidence="2">
    <location>
        <begin position="1"/>
        <end position="19"/>
    </location>
</feature>
<dbReference type="Pfam" id="PF12697">
    <property type="entry name" value="Abhydrolase_6"/>
    <property type="match status" value="1"/>
</dbReference>
<protein>
    <recommendedName>
        <fullName evidence="3">AB hydrolase-1 domain-containing protein</fullName>
    </recommendedName>
</protein>
<name>R9PEA5_PSEHS</name>
<dbReference type="Proteomes" id="UP000014071">
    <property type="component" value="Unassembled WGS sequence"/>
</dbReference>
<dbReference type="EMBL" id="DF238831">
    <property type="protein sequence ID" value="GAC99587.1"/>
    <property type="molecule type" value="Genomic_DNA"/>
</dbReference>
<evidence type="ECO:0000259" key="3">
    <source>
        <dbReference type="Pfam" id="PF12697"/>
    </source>
</evidence>
<dbReference type="OrthoDB" id="1743579at2759"/>
<keyword evidence="2" id="KW-0732">Signal</keyword>
<gene>
    <name evidence="4" type="ORF">PHSY_007190</name>
</gene>
<dbReference type="InterPro" id="IPR000073">
    <property type="entry name" value="AB_hydrolase_1"/>
</dbReference>
<reference evidence="5" key="1">
    <citation type="journal article" date="2013" name="Genome Announc.">
        <title>Draft genome sequence of the basidiomycetous yeast-like fungus Pseudozyma hubeiensis SY62, which produces an abundant amount of the biosurfactant mannosylerythritol lipids.</title>
        <authorList>
            <person name="Konishi M."/>
            <person name="Hatada Y."/>
            <person name="Horiuchi J."/>
        </authorList>
    </citation>
    <scope>NUCLEOTIDE SEQUENCE [LARGE SCALE GENOMIC DNA]</scope>
    <source>
        <strain evidence="5">SY62</strain>
    </source>
</reference>